<keyword evidence="2" id="KW-1185">Reference proteome</keyword>
<name>E3RNW6_PYRTT</name>
<dbReference type="EMBL" id="GL534251">
    <property type="protein sequence ID" value="EFQ92583.1"/>
    <property type="molecule type" value="Genomic_DNA"/>
</dbReference>
<dbReference type="KEGG" id="pte:PTT_10285"/>
<accession>E3RNW6</accession>
<dbReference type="AlphaFoldDB" id="E3RNW6"/>
<evidence type="ECO:0000313" key="2">
    <source>
        <dbReference type="Proteomes" id="UP000001067"/>
    </source>
</evidence>
<organism evidence="2">
    <name type="scientific">Pyrenophora teres f. teres (strain 0-1)</name>
    <name type="common">Barley net blotch fungus</name>
    <name type="synonym">Drechslera teres f. teres</name>
    <dbReference type="NCBI Taxonomy" id="861557"/>
    <lineage>
        <taxon>Eukaryota</taxon>
        <taxon>Fungi</taxon>
        <taxon>Dikarya</taxon>
        <taxon>Ascomycota</taxon>
        <taxon>Pezizomycotina</taxon>
        <taxon>Dothideomycetes</taxon>
        <taxon>Pleosporomycetidae</taxon>
        <taxon>Pleosporales</taxon>
        <taxon>Pleosporineae</taxon>
        <taxon>Pleosporaceae</taxon>
        <taxon>Pyrenophora</taxon>
    </lineage>
</organism>
<gene>
    <name evidence="1" type="ORF">PTT_10285</name>
</gene>
<sequence length="71" mass="7524">MGGGPGCSLPSGHSIGSVELAAAAGIHVYHPEGTWCAYTPHKLCTLRGGPYSPRSRDRGIGRRFFDANGRR</sequence>
<dbReference type="HOGENOM" id="CLU_2741297_0_0_1"/>
<reference evidence="1 2" key="1">
    <citation type="journal article" date="2010" name="Genome Biol.">
        <title>A first genome assembly of the barley fungal pathogen Pyrenophora teres f. teres.</title>
        <authorList>
            <person name="Ellwood S.R."/>
            <person name="Liu Z."/>
            <person name="Syme R.A."/>
            <person name="Lai Z."/>
            <person name="Hane J.K."/>
            <person name="Keiper F."/>
            <person name="Moffat C.S."/>
            <person name="Oliver R.P."/>
            <person name="Friesen T.L."/>
        </authorList>
    </citation>
    <scope>NUCLEOTIDE SEQUENCE [LARGE SCALE GENOMIC DNA]</scope>
    <source>
        <strain evidence="1 2">0-1</strain>
    </source>
</reference>
<proteinExistence type="predicted"/>
<evidence type="ECO:0000313" key="1">
    <source>
        <dbReference type="EMBL" id="EFQ92583.1"/>
    </source>
</evidence>
<dbReference type="Proteomes" id="UP000001067">
    <property type="component" value="Unassembled WGS sequence"/>
</dbReference>
<protein>
    <submittedName>
        <fullName evidence="1">Uncharacterized protein</fullName>
    </submittedName>
</protein>